<dbReference type="Pfam" id="PF16411">
    <property type="entry name" value="SusF_SusE"/>
    <property type="match status" value="1"/>
</dbReference>
<gene>
    <name evidence="3" type="ORF">H9950_01480</name>
</gene>
<evidence type="ECO:0000259" key="1">
    <source>
        <dbReference type="Pfam" id="PF14292"/>
    </source>
</evidence>
<proteinExistence type="predicted"/>
<dbReference type="GO" id="GO:2001070">
    <property type="term" value="F:starch binding"/>
    <property type="evidence" value="ECO:0007669"/>
    <property type="project" value="InterPro"/>
</dbReference>
<dbReference type="PROSITE" id="PS51257">
    <property type="entry name" value="PROKAR_LIPOPROTEIN"/>
    <property type="match status" value="1"/>
</dbReference>
<dbReference type="Gene3D" id="2.60.40.3620">
    <property type="match status" value="2"/>
</dbReference>
<reference evidence="3" key="1">
    <citation type="journal article" date="2021" name="PeerJ">
        <title>Extensive microbial diversity within the chicken gut microbiome revealed by metagenomics and culture.</title>
        <authorList>
            <person name="Gilroy R."/>
            <person name="Ravi A."/>
            <person name="Getino M."/>
            <person name="Pursley I."/>
            <person name="Horton D.L."/>
            <person name="Alikhan N.F."/>
            <person name="Baker D."/>
            <person name="Gharbi K."/>
            <person name="Hall N."/>
            <person name="Watson M."/>
            <person name="Adriaenssens E.M."/>
            <person name="Foster-Nyarko E."/>
            <person name="Jarju S."/>
            <person name="Secka A."/>
            <person name="Antonio M."/>
            <person name="Oren A."/>
            <person name="Chaudhuri R.R."/>
            <person name="La Ragione R."/>
            <person name="Hildebrand F."/>
            <person name="Pallen M.J."/>
        </authorList>
    </citation>
    <scope>NUCLEOTIDE SEQUENCE</scope>
    <source>
        <strain evidence="3">ChiHjej12B11-9795</strain>
    </source>
</reference>
<dbReference type="InterPro" id="IPR025970">
    <property type="entry name" value="SusE"/>
</dbReference>
<evidence type="ECO:0000313" key="4">
    <source>
        <dbReference type="Proteomes" id="UP000823862"/>
    </source>
</evidence>
<evidence type="ECO:0000259" key="2">
    <source>
        <dbReference type="Pfam" id="PF16411"/>
    </source>
</evidence>
<name>A0A9D2HUT3_9BACE</name>
<feature type="domain" description="SusE outer membrane protein" evidence="1">
    <location>
        <begin position="23"/>
        <end position="115"/>
    </location>
</feature>
<dbReference type="Pfam" id="PF14292">
    <property type="entry name" value="SusE"/>
    <property type="match status" value="1"/>
</dbReference>
<dbReference type="InterPro" id="IPR032187">
    <property type="entry name" value="SusF/SusE-like_C"/>
</dbReference>
<protein>
    <submittedName>
        <fullName evidence="3">SusE domain-containing protein</fullName>
    </submittedName>
</protein>
<dbReference type="AlphaFoldDB" id="A0A9D2HUT3"/>
<feature type="domain" description="Outer membrane protein SusF/SusE-like C-terminal" evidence="2">
    <location>
        <begin position="276"/>
        <end position="359"/>
    </location>
</feature>
<organism evidence="3 4">
    <name type="scientific">Candidatus Bacteroides avicola</name>
    <dbReference type="NCBI Taxonomy" id="2838468"/>
    <lineage>
        <taxon>Bacteria</taxon>
        <taxon>Pseudomonadati</taxon>
        <taxon>Bacteroidota</taxon>
        <taxon>Bacteroidia</taxon>
        <taxon>Bacteroidales</taxon>
        <taxon>Bacteroidaceae</taxon>
        <taxon>Bacteroides</taxon>
    </lineage>
</organism>
<reference evidence="3" key="2">
    <citation type="submission" date="2021-04" db="EMBL/GenBank/DDBJ databases">
        <authorList>
            <person name="Gilroy R."/>
        </authorList>
    </citation>
    <scope>NUCLEOTIDE SEQUENCE</scope>
    <source>
        <strain evidence="3">ChiHjej12B11-9795</strain>
    </source>
</reference>
<dbReference type="GO" id="GO:0019867">
    <property type="term" value="C:outer membrane"/>
    <property type="evidence" value="ECO:0007669"/>
    <property type="project" value="InterPro"/>
</dbReference>
<sequence>MKRLLNYIPVLGVALAFTACESDLDGVTYNAENAQAAVLEAPATTSYVLESRNSENVAFTLTWTKPDFGYNAIVTTNIDFDLAGNNFANAVQLASVTTAESQDIQVGALNTNILTLLRNQGIEEDYSARDFEIRLSSSISNASTPLYSNVITLNIQPYSADIQYPEVYVIGDYSSWGWDTAQSLFSFSEDGVNFEGLIDFNTSTGGGFKLTGATNWDNGNWGLDGSAAAPDAEAASITLINDGGSGNISCYSHRFYRFQFNNSTLVLTNNLSFDALYLVGSASGLTWDTSVSENIMKFDAEKQRFYIDYTFAANDEIKFLTDNGTWFGGTSDGGLNTQDNIKVTTAGNYRIYVNLNNSSNMTYELNAEDYGAE</sequence>
<dbReference type="EMBL" id="DWZI01000005">
    <property type="protein sequence ID" value="HJA84869.1"/>
    <property type="molecule type" value="Genomic_DNA"/>
</dbReference>
<accession>A0A9D2HUT3</accession>
<evidence type="ECO:0000313" key="3">
    <source>
        <dbReference type="EMBL" id="HJA84869.1"/>
    </source>
</evidence>
<comment type="caution">
    <text evidence="3">The sequence shown here is derived from an EMBL/GenBank/DDBJ whole genome shotgun (WGS) entry which is preliminary data.</text>
</comment>
<dbReference type="Proteomes" id="UP000823862">
    <property type="component" value="Unassembled WGS sequence"/>
</dbReference>